<name>A0A840WKL6_9RHOB</name>
<feature type="domain" description="Pyruvate phosphate dikinase AMP/ATP-binding" evidence="2">
    <location>
        <begin position="57"/>
        <end position="105"/>
    </location>
</feature>
<evidence type="ECO:0000313" key="4">
    <source>
        <dbReference type="Proteomes" id="UP000553766"/>
    </source>
</evidence>
<dbReference type="InterPro" id="IPR013815">
    <property type="entry name" value="ATP_grasp_subdomain_1"/>
</dbReference>
<gene>
    <name evidence="3" type="ORF">FHS89_001650</name>
</gene>
<protein>
    <submittedName>
        <fullName evidence="3">Phosphohistidine swiveling domain-containing protein</fullName>
    </submittedName>
</protein>
<dbReference type="AlphaFoldDB" id="A0A840WKL6"/>
<feature type="domain" description="PEP-utilising enzyme mobile" evidence="1">
    <location>
        <begin position="716"/>
        <end position="784"/>
    </location>
</feature>
<dbReference type="Proteomes" id="UP000553766">
    <property type="component" value="Unassembled WGS sequence"/>
</dbReference>
<evidence type="ECO:0000259" key="2">
    <source>
        <dbReference type="Pfam" id="PF01326"/>
    </source>
</evidence>
<dbReference type="InterPro" id="IPR008279">
    <property type="entry name" value="PEP-util_enz_mobile_dom"/>
</dbReference>
<keyword evidence="4" id="KW-1185">Reference proteome</keyword>
<dbReference type="GO" id="GO:0016301">
    <property type="term" value="F:kinase activity"/>
    <property type="evidence" value="ECO:0007669"/>
    <property type="project" value="InterPro"/>
</dbReference>
<dbReference type="InterPro" id="IPR036637">
    <property type="entry name" value="Phosphohistidine_dom_sf"/>
</dbReference>
<dbReference type="Pfam" id="PF00391">
    <property type="entry name" value="PEP-utilizers"/>
    <property type="match status" value="1"/>
</dbReference>
<dbReference type="Gene3D" id="3.50.30.10">
    <property type="entry name" value="Phosphohistidine domain"/>
    <property type="match status" value="1"/>
</dbReference>
<dbReference type="SUPFAM" id="SSF52009">
    <property type="entry name" value="Phosphohistidine domain"/>
    <property type="match status" value="1"/>
</dbReference>
<dbReference type="RefSeq" id="WP_184010490.1">
    <property type="nucleotide sequence ID" value="NZ_JACIJS010000004.1"/>
</dbReference>
<accession>A0A840WKL6</accession>
<comment type="caution">
    <text evidence="3">The sequence shown here is derived from an EMBL/GenBank/DDBJ whole genome shotgun (WGS) entry which is preliminary data.</text>
</comment>
<evidence type="ECO:0000259" key="1">
    <source>
        <dbReference type="Pfam" id="PF00391"/>
    </source>
</evidence>
<proteinExistence type="predicted"/>
<dbReference type="Pfam" id="PF01326">
    <property type="entry name" value="PPDK_N"/>
    <property type="match status" value="1"/>
</dbReference>
<evidence type="ECO:0000313" key="3">
    <source>
        <dbReference type="EMBL" id="MBB5515638.1"/>
    </source>
</evidence>
<dbReference type="InterPro" id="IPR002192">
    <property type="entry name" value="PPDK_AMP/ATP-bd"/>
</dbReference>
<dbReference type="PANTHER" id="PTHR43615:SF1">
    <property type="entry name" value="PPDK_N DOMAIN-CONTAINING PROTEIN"/>
    <property type="match status" value="1"/>
</dbReference>
<dbReference type="SUPFAM" id="SSF56059">
    <property type="entry name" value="Glutathione synthetase ATP-binding domain-like"/>
    <property type="match status" value="1"/>
</dbReference>
<sequence length="794" mass="86243">MTDTPRFTFGTKAETLALLAPLVTTAMVPPVHVTRRDAWVKDRDGVLAAIAARFAGQRLAVRSSALSEDAAESSMAGAFLSLLDVPTDDPAQLAQAMDQVSASMTARDGDQILVQPMIGDIAVSGVIMTFDMASGAPYYRLDFDDETGRPDVVTSGTGVHKSLYVHRDTAPAALKSERVARFIALARELEAITGSAALDIEFCMTRGGDLVLLQVRRIVLARHWHPVIERRVRRELAHLEAHLTRAFAPQPGLLGQGTAYGVMPDWNPAEIIGTTPRPLATSLYHDLITGHVWHEARAEMGYRALPRTPLMTVLHTHPFIDVRASFNSFLPAGLADTTGAVLVDAWIARLKAQPEFHDKVEFEIVPTCMSFDFDAQFQARYPGLLAPQEFDDYRAALIALTRDNLDPARAGLERAIAEAQTLLHHTAPRGGDGDGAAHLGHAVRLINACRSHGTRPFAKAARHAFIAESLLRSAVARGALSADRLAQFRRAIQTYSSTMMADFEAVHDGQMTQPDFFARYGHLRPGTYDVTSLRYDEREDLFADKPAAMAAHVATFTATDAEHAALSSLLSEAGLDVLTAEAFFDYAARAIAAREDVKFIFTRALSDALLHLRHWGLSNGLSADDVSFLRWPEIADLTHTPVLEDLDRHFLPIANARRQDMVDAATIRLPHLITAPGDIYVATLNRSVPNFVGSGRVVGTVSHISADSPPGADIRGRIVCISNADPGFDWIFAKGPAALVTRFGGMNSHMAVRCAELGVPAAIGCGDQVFERIAAAAQVELNCAEKIIRPVHGR</sequence>
<dbReference type="Gene3D" id="3.30.470.20">
    <property type="entry name" value="ATP-grasp fold, B domain"/>
    <property type="match status" value="1"/>
</dbReference>
<dbReference type="EMBL" id="JACIJS010000004">
    <property type="protein sequence ID" value="MBB5515638.1"/>
    <property type="molecule type" value="Genomic_DNA"/>
</dbReference>
<dbReference type="GO" id="GO:0005524">
    <property type="term" value="F:ATP binding"/>
    <property type="evidence" value="ECO:0007669"/>
    <property type="project" value="InterPro"/>
</dbReference>
<organism evidence="3 4">
    <name type="scientific">Rubricella aquisinus</name>
    <dbReference type="NCBI Taxonomy" id="2028108"/>
    <lineage>
        <taxon>Bacteria</taxon>
        <taxon>Pseudomonadati</taxon>
        <taxon>Pseudomonadota</taxon>
        <taxon>Alphaproteobacteria</taxon>
        <taxon>Rhodobacterales</taxon>
        <taxon>Paracoccaceae</taxon>
        <taxon>Rubricella</taxon>
    </lineage>
</organism>
<dbReference type="InterPro" id="IPR051549">
    <property type="entry name" value="PEP_Utilizing_Enz"/>
</dbReference>
<dbReference type="PANTHER" id="PTHR43615">
    <property type="entry name" value="PHOSPHOENOLPYRUVATE SYNTHASE-RELATED"/>
    <property type="match status" value="1"/>
</dbReference>
<dbReference type="Gene3D" id="3.30.1490.20">
    <property type="entry name" value="ATP-grasp fold, A domain"/>
    <property type="match status" value="1"/>
</dbReference>
<dbReference type="NCBIfam" id="NF004508">
    <property type="entry name" value="PRK05849.1"/>
    <property type="match status" value="1"/>
</dbReference>
<reference evidence="3 4" key="1">
    <citation type="submission" date="2020-08" db="EMBL/GenBank/DDBJ databases">
        <title>Genomic Encyclopedia of Type Strains, Phase IV (KMG-IV): sequencing the most valuable type-strain genomes for metagenomic binning, comparative biology and taxonomic classification.</title>
        <authorList>
            <person name="Goeker M."/>
        </authorList>
    </citation>
    <scope>NUCLEOTIDE SEQUENCE [LARGE SCALE GENOMIC DNA]</scope>
    <source>
        <strain evidence="3 4">DSM 103377</strain>
    </source>
</reference>